<feature type="compositionally biased region" description="Basic residues" evidence="3">
    <location>
        <begin position="257"/>
        <end position="268"/>
    </location>
</feature>
<reference evidence="4" key="1">
    <citation type="submission" date="2025-05" db="UniProtKB">
        <authorList>
            <consortium name="RefSeq"/>
        </authorList>
    </citation>
    <scope>NUCLEOTIDE SEQUENCE [LARGE SCALE GENOMIC DNA]</scope>
</reference>
<dbReference type="AlphaFoldDB" id="A0A1S3BR41"/>
<dbReference type="PANTHER" id="PTHR34045">
    <property type="entry name" value="OS03G0406300 PROTEIN"/>
    <property type="match status" value="1"/>
</dbReference>
<dbReference type="SMR" id="A0A1S3BR41"/>
<dbReference type="KEGG" id="cmo:103492380"/>
<evidence type="ECO:0000313" key="5">
    <source>
        <dbReference type="RefSeq" id="XP_008450943.1"/>
    </source>
</evidence>
<evidence type="ECO:0000256" key="3">
    <source>
        <dbReference type="SAM" id="MobiDB-lite"/>
    </source>
</evidence>
<proteinExistence type="inferred from homology"/>
<dbReference type="InterPro" id="IPR044683">
    <property type="entry name" value="LAZY"/>
</dbReference>
<evidence type="ECO:0000313" key="4">
    <source>
        <dbReference type="Proteomes" id="UP001652600"/>
    </source>
</evidence>
<sequence length="299" mass="33985">MRILNWMQGKKPSGRKGSKRTSNSINDEIVHKTHPKEFSNWSHVLLAIGTFGDENLNEARPKRSQENPSSSLQQHLKDLTPEELNILQKEFNLLLAEHLKQSGPTLEFEVSKHCPSNIFLNRQLTFGSETTKKELYYEELIKKSNIFQHVILSKGKDVGVEANDTAIIGKKTLSLLLKKIFVCGGGTAPPAVVTPPLRITTLESTMEKVESRTHINAQIFDLNFGNLILISISGCKQILRTILQKKIYPRSSNVRTSSKKKYLRKKNKQRDENEDEKNDKTSDGSKWVQTDSEYIVLEI</sequence>
<keyword evidence="1" id="KW-0341">Growth regulation</keyword>
<comment type="similarity">
    <text evidence="2">Belongs to the LAZY family.</text>
</comment>
<dbReference type="InParanoid" id="A0A1S3BR41"/>
<dbReference type="Proteomes" id="UP001652600">
    <property type="component" value="Chromosome 2"/>
</dbReference>
<keyword evidence="4" id="KW-1185">Reference proteome</keyword>
<evidence type="ECO:0000256" key="1">
    <source>
        <dbReference type="ARBA" id="ARBA00022604"/>
    </source>
</evidence>
<dbReference type="RefSeq" id="XP_008450943.1">
    <property type="nucleotide sequence ID" value="XM_008452721.3"/>
</dbReference>
<gene>
    <name evidence="5" type="primary">LOC103492380</name>
</gene>
<dbReference type="PANTHER" id="PTHR34045:SF3">
    <property type="entry name" value="PROTEIN LAZY 4"/>
    <property type="match status" value="1"/>
</dbReference>
<feature type="region of interest" description="Disordered" evidence="3">
    <location>
        <begin position="1"/>
        <end position="25"/>
    </location>
</feature>
<name>A0A1S3BR41_CUCME</name>
<dbReference type="GO" id="GO:0040008">
    <property type="term" value="P:regulation of growth"/>
    <property type="evidence" value="ECO:0007669"/>
    <property type="project" value="InterPro"/>
</dbReference>
<accession>A0A1S3BR41</accession>
<dbReference type="OrthoDB" id="1729737at2759"/>
<evidence type="ECO:0000256" key="2">
    <source>
        <dbReference type="ARBA" id="ARBA00024198"/>
    </source>
</evidence>
<organism evidence="4 5">
    <name type="scientific">Cucumis melo</name>
    <name type="common">Muskmelon</name>
    <dbReference type="NCBI Taxonomy" id="3656"/>
    <lineage>
        <taxon>Eukaryota</taxon>
        <taxon>Viridiplantae</taxon>
        <taxon>Streptophyta</taxon>
        <taxon>Embryophyta</taxon>
        <taxon>Tracheophyta</taxon>
        <taxon>Spermatophyta</taxon>
        <taxon>Magnoliopsida</taxon>
        <taxon>eudicotyledons</taxon>
        <taxon>Gunneridae</taxon>
        <taxon>Pentapetalae</taxon>
        <taxon>rosids</taxon>
        <taxon>fabids</taxon>
        <taxon>Cucurbitales</taxon>
        <taxon>Cucurbitaceae</taxon>
        <taxon>Benincaseae</taxon>
        <taxon>Cucumis</taxon>
    </lineage>
</organism>
<reference evidence="5" key="2">
    <citation type="submission" date="2025-08" db="UniProtKB">
        <authorList>
            <consortium name="RefSeq"/>
        </authorList>
    </citation>
    <scope>IDENTIFICATION</scope>
    <source>
        <tissue evidence="5">Stem</tissue>
    </source>
</reference>
<protein>
    <submittedName>
        <fullName evidence="5">Protein NEGATIVE GRAVITROPIC RESPONSE OF ROOTS isoform X1</fullName>
    </submittedName>
</protein>
<dbReference type="GeneID" id="103492380"/>
<feature type="region of interest" description="Disordered" evidence="3">
    <location>
        <begin position="254"/>
        <end position="286"/>
    </location>
</feature>
<dbReference type="GO" id="GO:0009630">
    <property type="term" value="P:gravitropism"/>
    <property type="evidence" value="ECO:0007669"/>
    <property type="project" value="InterPro"/>
</dbReference>
<dbReference type="eggNOG" id="ENOG502QSTE">
    <property type="taxonomic scope" value="Eukaryota"/>
</dbReference>